<evidence type="ECO:0000313" key="5">
    <source>
        <dbReference type="EMBL" id="BBA18203.1"/>
    </source>
</evidence>
<evidence type="ECO:0000313" key="11">
    <source>
        <dbReference type="EMBL" id="BBA19035.1"/>
    </source>
</evidence>
<dbReference type="SUPFAM" id="SSF52540">
    <property type="entry name" value="P-loop containing nucleoside triphosphate hydrolases"/>
    <property type="match status" value="1"/>
</dbReference>
<keyword evidence="4" id="KW-0934">Plastid</keyword>
<evidence type="ECO:0000256" key="2">
    <source>
        <dbReference type="ARBA" id="ARBA00022840"/>
    </source>
</evidence>
<name>B2XT97_HETAK</name>
<gene>
    <name evidence="4" type="primary">ycf16</name>
    <name evidence="4" type="ordered locus">Heak293_Cp088</name>
</gene>
<dbReference type="EMBL" id="LC269918">
    <property type="protein sequence ID" value="BBA18203.1"/>
    <property type="molecule type" value="Genomic_DNA"/>
</dbReference>
<dbReference type="EMBL" id="LC269922">
    <property type="protein sequence ID" value="BBA18758.1"/>
    <property type="molecule type" value="Genomic_DNA"/>
</dbReference>
<dbReference type="EMBL" id="LC269919">
    <property type="protein sequence ID" value="BBA18342.1"/>
    <property type="molecule type" value="Genomic_DNA"/>
</dbReference>
<evidence type="ECO:0000313" key="10">
    <source>
        <dbReference type="EMBL" id="BBA18896.1"/>
    </source>
</evidence>
<dbReference type="InterPro" id="IPR017871">
    <property type="entry name" value="ABC_transporter-like_CS"/>
</dbReference>
<dbReference type="PROSITE" id="PS50893">
    <property type="entry name" value="ABC_TRANSPORTER_2"/>
    <property type="match status" value="1"/>
</dbReference>
<dbReference type="RefSeq" id="YP_001936389.1">
    <property type="nucleotide sequence ID" value="NC_010772.1"/>
</dbReference>
<dbReference type="EMBL" id="LC269921">
    <property type="protein sequence ID" value="BBA18619.1"/>
    <property type="molecule type" value="Genomic_DNA"/>
</dbReference>
<dbReference type="NCBIfam" id="TIGR01978">
    <property type="entry name" value="sufC"/>
    <property type="match status" value="1"/>
</dbReference>
<dbReference type="AlphaFoldDB" id="B2XT97"/>
<keyword evidence="1" id="KW-0547">Nucleotide-binding</keyword>
<evidence type="ECO:0000256" key="1">
    <source>
        <dbReference type="ARBA" id="ARBA00022741"/>
    </source>
</evidence>
<dbReference type="CDD" id="cd03217">
    <property type="entry name" value="ABC_FeS_Assembly"/>
    <property type="match status" value="1"/>
</dbReference>
<proteinExistence type="predicted"/>
<reference evidence="4" key="1">
    <citation type="journal article" date="2008" name="BMC Genomics">
        <title>Chloroplast genome sequencing analysis of Heterosigma akashiwo CCMP452 (West Atlantic) and NIES293 (West Pacific) strains.</title>
        <authorList>
            <person name="Cattolico R.A."/>
            <person name="Jacobs M.A."/>
            <person name="Zhou Y."/>
            <person name="Chang J."/>
            <person name="Duplessis M."/>
            <person name="Lybrand T."/>
            <person name="McKay J."/>
            <person name="Ong H.C."/>
            <person name="Sims E."/>
            <person name="Rocap G."/>
        </authorList>
    </citation>
    <scope>NUCLEOTIDE SEQUENCE [LARGE SCALE GENOMIC DNA]</scope>
    <source>
        <strain evidence="4">NIES 293</strain>
    </source>
</reference>
<dbReference type="InterPro" id="IPR027417">
    <property type="entry name" value="P-loop_NTPase"/>
</dbReference>
<dbReference type="EMBL" id="LC269920">
    <property type="protein sequence ID" value="BBA18481.1"/>
    <property type="molecule type" value="Genomic_DNA"/>
</dbReference>
<organism evidence="4">
    <name type="scientific">Heterosigma akashiwo</name>
    <name type="common">Chromophytic alga</name>
    <name type="synonym">Heterosigma carterae</name>
    <dbReference type="NCBI Taxonomy" id="2829"/>
    <lineage>
        <taxon>Eukaryota</taxon>
        <taxon>Sar</taxon>
        <taxon>Stramenopiles</taxon>
        <taxon>Ochrophyta</taxon>
        <taxon>Raphidophyceae</taxon>
        <taxon>Chattonellales</taxon>
        <taxon>Chattonellaceae</taxon>
        <taxon>Heterosigma</taxon>
    </lineage>
</organism>
<accession>B2XT97</accession>
<dbReference type="EMBL" id="LC269923">
    <property type="protein sequence ID" value="BBA18896.1"/>
    <property type="molecule type" value="Genomic_DNA"/>
</dbReference>
<sequence>MKKYIEEKYVFSKDVDSNLHGEDVFFRFEDEDIKKEKKLLLEIKNLHATVNDNEILKGINLKINEGETHAIMGPNGSGKSTLAKVLVGHPGYQITKGSVFFKGKNLLELEPEQISHLGLFLAFQYPFEVNGVTNAQFLRTAYNSKLKSLGLPEDKDPLAFYKVISDKLSIVGMNPKFLERNVNEGFSGGEKKRNEILQLALLDSQLAILDETDSGLDIDALQEVSTGFNKIMRLDKAAIIITHYQRLLNYIPPDFVHVIRDGQIVKTGGLELSHELEKRGYDCIES</sequence>
<feature type="domain" description="ABC transporter" evidence="3">
    <location>
        <begin position="41"/>
        <end position="286"/>
    </location>
</feature>
<dbReference type="PANTHER" id="PTHR43204">
    <property type="entry name" value="ABC TRANSPORTER I FAMILY MEMBER 6, CHLOROPLASTIC"/>
    <property type="match status" value="1"/>
</dbReference>
<evidence type="ECO:0000313" key="6">
    <source>
        <dbReference type="EMBL" id="BBA18342.1"/>
    </source>
</evidence>
<keyword evidence="2 4" id="KW-0067">ATP-binding</keyword>
<dbReference type="EMBL" id="EU168190">
    <property type="protein sequence ID" value="ABV65995.1"/>
    <property type="molecule type" value="Genomic_DNA"/>
</dbReference>
<dbReference type="EMBL" id="LC269924">
    <property type="protein sequence ID" value="BBA19035.1"/>
    <property type="molecule type" value="Genomic_DNA"/>
</dbReference>
<dbReference type="PROSITE" id="PS00211">
    <property type="entry name" value="ABC_TRANSPORTER_1"/>
    <property type="match status" value="1"/>
</dbReference>
<evidence type="ECO:0000313" key="7">
    <source>
        <dbReference type="EMBL" id="BBA18481.1"/>
    </source>
</evidence>
<evidence type="ECO:0000313" key="8">
    <source>
        <dbReference type="EMBL" id="BBA18619.1"/>
    </source>
</evidence>
<protein>
    <submittedName>
        <fullName evidence="4">ATP-binding subunit of ABC transporter</fullName>
    </submittedName>
</protein>
<dbReference type="InterPro" id="IPR003439">
    <property type="entry name" value="ABC_transporter-like_ATP-bd"/>
</dbReference>
<reference evidence="5" key="2">
    <citation type="submission" date="2017-05" db="EMBL/GenBank/DDBJ databases">
        <title>Chloroplast genome sequences of Heterosigma akashiwo, a bloom-forming raphidophyte.</title>
        <authorList>
            <person name="Ueki S."/>
        </authorList>
    </citation>
    <scope>NUCLEOTIDE SEQUENCE</scope>
    <source>
        <strain evidence="7">CCAP934/4</strain>
        <strain evidence="5">CCAP934/8</strain>
        <strain evidence="11">CCMP1596</strain>
        <strain evidence="8">CCMP2274</strain>
        <strain evidence="9">CCMP3374</strain>
        <strain evidence="6">EHUSP01</strain>
        <strain evidence="10">HaFk01</strain>
    </source>
</reference>
<dbReference type="SMART" id="SM00382">
    <property type="entry name" value="AAA"/>
    <property type="match status" value="1"/>
</dbReference>
<geneLocation type="chloroplast" evidence="4"/>
<evidence type="ECO:0000259" key="3">
    <source>
        <dbReference type="PROSITE" id="PS50893"/>
    </source>
</evidence>
<dbReference type="GO" id="GO:0005524">
    <property type="term" value="F:ATP binding"/>
    <property type="evidence" value="ECO:0007669"/>
    <property type="project" value="UniProtKB-KW"/>
</dbReference>
<dbReference type="PANTHER" id="PTHR43204:SF1">
    <property type="entry name" value="ABC TRANSPORTER I FAMILY MEMBER 6, CHLOROPLASTIC"/>
    <property type="match status" value="1"/>
</dbReference>
<dbReference type="GeneID" id="6335659"/>
<keyword evidence="4" id="KW-0150">Chloroplast</keyword>
<dbReference type="InterPro" id="IPR003593">
    <property type="entry name" value="AAA+_ATPase"/>
</dbReference>
<evidence type="ECO:0000313" key="4">
    <source>
        <dbReference type="EMBL" id="ABV65995.1"/>
    </source>
</evidence>
<dbReference type="InterPro" id="IPR010230">
    <property type="entry name" value="FeS-cluster_ATPase_SufC"/>
</dbReference>
<dbReference type="Gene3D" id="3.40.50.300">
    <property type="entry name" value="P-loop containing nucleotide triphosphate hydrolases"/>
    <property type="match status" value="1"/>
</dbReference>
<evidence type="ECO:0000313" key="9">
    <source>
        <dbReference type="EMBL" id="BBA18758.1"/>
    </source>
</evidence>
<dbReference type="GO" id="GO:0016887">
    <property type="term" value="F:ATP hydrolysis activity"/>
    <property type="evidence" value="ECO:0007669"/>
    <property type="project" value="InterPro"/>
</dbReference>
<dbReference type="Pfam" id="PF00005">
    <property type="entry name" value="ABC_tran"/>
    <property type="match status" value="1"/>
</dbReference>